<accession>A0A2S1RB50</accession>
<dbReference type="AlphaFoldDB" id="A0A2S1RB50"/>
<dbReference type="KEGG" id="dlu:A6035_16300"/>
<dbReference type="OrthoDB" id="9785236at2"/>
<feature type="region of interest" description="Disordered" evidence="1">
    <location>
        <begin position="215"/>
        <end position="236"/>
    </location>
</feature>
<dbReference type="Gene3D" id="2.60.120.580">
    <property type="entry name" value="Acetamidase/Formamidase-like domains"/>
    <property type="match status" value="1"/>
</dbReference>
<organism evidence="2 3">
    <name type="scientific">Dietzia lutea</name>
    <dbReference type="NCBI Taxonomy" id="546160"/>
    <lineage>
        <taxon>Bacteria</taxon>
        <taxon>Bacillati</taxon>
        <taxon>Actinomycetota</taxon>
        <taxon>Actinomycetes</taxon>
        <taxon>Mycobacteriales</taxon>
        <taxon>Dietziaceae</taxon>
        <taxon>Dietzia</taxon>
    </lineage>
</organism>
<evidence type="ECO:0000313" key="3">
    <source>
        <dbReference type="Proteomes" id="UP000244928"/>
    </source>
</evidence>
<dbReference type="PANTHER" id="PTHR31891">
    <property type="entry name" value="FORMAMIDASE C869.04-RELATED"/>
    <property type="match status" value="1"/>
</dbReference>
<sequence>MPDVIFPLDPNRPFDDQDLIGHSRWHPEIPPVAAVRPGQTFRVECREWFDGAIKNDDSAEDILRAPFHTGHKLSGPFAVEGVKPGDLLVVDIVDIGPTSTDELGPLAGQGWGYTGIFSPRNGGGFLGHHFPDAYKAVWEFGGGRATTRHIPGVGFEGAPHPGLMGTAPSAELLARWNKREAALVATKPLRVPPLALPPLPDGALLGHLAEDDAPRVAAEAAQTAPPRENGGNQDVKNLTAGSRVYYPVFVDGANLSVGDLHFSQGDGEITFCGAIEMGGYIDLHVDVIPGGMDTYRVHENPVFVPGGAGPRYDDWISFSGISVTEKGKQRFLDPYLAYQRACLSAIDYLTSFGYTREQAYLLIGAAPVEGHLSSVVDIPNACATLYIPTAIFDFDVKPGVDGPHRVGPGVDVPRAEASRLPDDEVLRAIPKDKSALLASARRLAGQRVRPLREAISRIWR</sequence>
<dbReference type="RefSeq" id="WP_108848836.1">
    <property type="nucleotide sequence ID" value="NZ_CP015449.1"/>
</dbReference>
<proteinExistence type="predicted"/>
<reference evidence="2 3" key="1">
    <citation type="submission" date="2016-04" db="EMBL/GenBank/DDBJ databases">
        <title>Complete genome sequence of Dietzia lutea YIM 80766T, a strain isolated from desert soil in Egypt.</title>
        <authorList>
            <person name="Zhao J."/>
            <person name="Hu B."/>
            <person name="Geng S."/>
            <person name="Nie Y."/>
            <person name="Tang Y."/>
        </authorList>
    </citation>
    <scope>NUCLEOTIDE SEQUENCE [LARGE SCALE GENOMIC DNA]</scope>
    <source>
        <strain evidence="2 3">YIM 80766</strain>
    </source>
</reference>
<dbReference type="InterPro" id="IPR054833">
    <property type="entry name" value="FormamaseFmdA"/>
</dbReference>
<dbReference type="Proteomes" id="UP000244928">
    <property type="component" value="Chromosome"/>
</dbReference>
<dbReference type="NCBIfam" id="NF045496">
    <property type="entry name" value="FormamaseFmdA"/>
    <property type="match status" value="1"/>
</dbReference>
<name>A0A2S1RB50_9ACTN</name>
<dbReference type="InterPro" id="IPR004304">
    <property type="entry name" value="FmdA_AmdA"/>
</dbReference>
<dbReference type="SUPFAM" id="SSF141130">
    <property type="entry name" value="Acetamidase/Formamidase-like"/>
    <property type="match status" value="1"/>
</dbReference>
<keyword evidence="3" id="KW-1185">Reference proteome</keyword>
<dbReference type="Pfam" id="PF03069">
    <property type="entry name" value="FmdA_AmdA"/>
    <property type="match status" value="1"/>
</dbReference>
<protein>
    <submittedName>
        <fullName evidence="2">Formamidase</fullName>
    </submittedName>
</protein>
<dbReference type="GO" id="GO:0016811">
    <property type="term" value="F:hydrolase activity, acting on carbon-nitrogen (but not peptide) bonds, in linear amides"/>
    <property type="evidence" value="ECO:0007669"/>
    <property type="project" value="InterPro"/>
</dbReference>
<gene>
    <name evidence="2" type="ORF">A6035_16300</name>
</gene>
<dbReference type="EMBL" id="CP015449">
    <property type="protein sequence ID" value="AWH93484.1"/>
    <property type="molecule type" value="Genomic_DNA"/>
</dbReference>
<dbReference type="PANTHER" id="PTHR31891:SF1">
    <property type="entry name" value="FORMAMIDASE C869.04-RELATED"/>
    <property type="match status" value="1"/>
</dbReference>
<evidence type="ECO:0000256" key="1">
    <source>
        <dbReference type="SAM" id="MobiDB-lite"/>
    </source>
</evidence>
<evidence type="ECO:0000313" key="2">
    <source>
        <dbReference type="EMBL" id="AWH93484.1"/>
    </source>
</evidence>